<name>A0A8J2ZV94_9BACL</name>
<gene>
    <name evidence="3" type="ORF">GCM10007096_18280</name>
</gene>
<keyword evidence="4" id="KW-1185">Reference proteome</keyword>
<dbReference type="InterPro" id="IPR001387">
    <property type="entry name" value="Cro/C1-type_HTH"/>
</dbReference>
<dbReference type="PANTHER" id="PTHR46558">
    <property type="entry name" value="TRACRIPTIONAL REGULATORY PROTEIN-RELATED-RELATED"/>
    <property type="match status" value="1"/>
</dbReference>
<dbReference type="Pfam" id="PF01381">
    <property type="entry name" value="HTH_3"/>
    <property type="match status" value="1"/>
</dbReference>
<dbReference type="InterPro" id="IPR010982">
    <property type="entry name" value="Lambda_DNA-bd_dom_sf"/>
</dbReference>
<reference evidence="3" key="2">
    <citation type="submission" date="2020-09" db="EMBL/GenBank/DDBJ databases">
        <authorList>
            <person name="Sun Q."/>
            <person name="Zhou Y."/>
        </authorList>
    </citation>
    <scope>NUCLEOTIDE SEQUENCE</scope>
    <source>
        <strain evidence="3">CGMCC 1.12777</strain>
    </source>
</reference>
<dbReference type="SUPFAM" id="SSF47413">
    <property type="entry name" value="lambda repressor-like DNA-binding domains"/>
    <property type="match status" value="1"/>
</dbReference>
<proteinExistence type="predicted"/>
<evidence type="ECO:0000256" key="1">
    <source>
        <dbReference type="ARBA" id="ARBA00023125"/>
    </source>
</evidence>
<evidence type="ECO:0000313" key="4">
    <source>
        <dbReference type="Proteomes" id="UP000656813"/>
    </source>
</evidence>
<sequence>MKNYIKEFRKQMHMTQANIADLCGVARQTINCVENDKYDPTLELAFKISRLLKKNLEEVFIYDSL</sequence>
<dbReference type="EMBL" id="BMFV01000011">
    <property type="protein sequence ID" value="GGH81014.1"/>
    <property type="molecule type" value="Genomic_DNA"/>
</dbReference>
<dbReference type="AlphaFoldDB" id="A0A8J2ZV94"/>
<organism evidence="3 4">
    <name type="scientific">Pullulanibacillus pueri</name>
    <dbReference type="NCBI Taxonomy" id="1437324"/>
    <lineage>
        <taxon>Bacteria</taxon>
        <taxon>Bacillati</taxon>
        <taxon>Bacillota</taxon>
        <taxon>Bacilli</taxon>
        <taxon>Bacillales</taxon>
        <taxon>Sporolactobacillaceae</taxon>
        <taxon>Pullulanibacillus</taxon>
    </lineage>
</organism>
<feature type="domain" description="HTH cro/C1-type" evidence="2">
    <location>
        <begin position="5"/>
        <end position="59"/>
    </location>
</feature>
<evidence type="ECO:0000313" key="3">
    <source>
        <dbReference type="EMBL" id="GGH81014.1"/>
    </source>
</evidence>
<dbReference type="GO" id="GO:0003677">
    <property type="term" value="F:DNA binding"/>
    <property type="evidence" value="ECO:0007669"/>
    <property type="project" value="UniProtKB-KW"/>
</dbReference>
<comment type="caution">
    <text evidence="3">The sequence shown here is derived from an EMBL/GenBank/DDBJ whole genome shotgun (WGS) entry which is preliminary data.</text>
</comment>
<accession>A0A8J2ZV94</accession>
<dbReference type="CDD" id="cd00093">
    <property type="entry name" value="HTH_XRE"/>
    <property type="match status" value="1"/>
</dbReference>
<keyword evidence="1" id="KW-0238">DNA-binding</keyword>
<dbReference type="Gene3D" id="1.10.260.40">
    <property type="entry name" value="lambda repressor-like DNA-binding domains"/>
    <property type="match status" value="1"/>
</dbReference>
<dbReference type="RefSeq" id="WP_188497095.1">
    <property type="nucleotide sequence ID" value="NZ_BMFV01000011.1"/>
</dbReference>
<dbReference type="PANTHER" id="PTHR46558:SF4">
    <property type="entry name" value="DNA-BIDING PHAGE PROTEIN"/>
    <property type="match status" value="1"/>
</dbReference>
<dbReference type="SMART" id="SM00530">
    <property type="entry name" value="HTH_XRE"/>
    <property type="match status" value="1"/>
</dbReference>
<dbReference type="PROSITE" id="PS50943">
    <property type="entry name" value="HTH_CROC1"/>
    <property type="match status" value="1"/>
</dbReference>
<reference evidence="3" key="1">
    <citation type="journal article" date="2014" name="Int. J. Syst. Evol. Microbiol.">
        <title>Complete genome sequence of Corynebacterium casei LMG S-19264T (=DSM 44701T), isolated from a smear-ripened cheese.</title>
        <authorList>
            <consortium name="US DOE Joint Genome Institute (JGI-PGF)"/>
            <person name="Walter F."/>
            <person name="Albersmeier A."/>
            <person name="Kalinowski J."/>
            <person name="Ruckert C."/>
        </authorList>
    </citation>
    <scope>NUCLEOTIDE SEQUENCE</scope>
    <source>
        <strain evidence="3">CGMCC 1.12777</strain>
    </source>
</reference>
<protein>
    <submittedName>
        <fullName evidence="3">Transcriptional regulator</fullName>
    </submittedName>
</protein>
<evidence type="ECO:0000259" key="2">
    <source>
        <dbReference type="PROSITE" id="PS50943"/>
    </source>
</evidence>
<dbReference type="Proteomes" id="UP000656813">
    <property type="component" value="Unassembled WGS sequence"/>
</dbReference>